<feature type="compositionally biased region" description="Low complexity" evidence="2">
    <location>
        <begin position="390"/>
        <end position="405"/>
    </location>
</feature>
<evidence type="ECO:0000313" key="5">
    <source>
        <dbReference type="Proteomes" id="UP000887159"/>
    </source>
</evidence>
<dbReference type="GO" id="GO:0008270">
    <property type="term" value="F:zinc ion binding"/>
    <property type="evidence" value="ECO:0007669"/>
    <property type="project" value="UniProtKB-KW"/>
</dbReference>
<evidence type="ECO:0000259" key="3">
    <source>
        <dbReference type="PROSITE" id="PS50158"/>
    </source>
</evidence>
<feature type="region of interest" description="Disordered" evidence="2">
    <location>
        <begin position="301"/>
        <end position="405"/>
    </location>
</feature>
<dbReference type="PANTHER" id="PTHR22639">
    <property type="entry name" value="GAG-RELATED PROTEIN"/>
    <property type="match status" value="1"/>
</dbReference>
<gene>
    <name evidence="4" type="primary">AVEN_215725_1</name>
    <name evidence="4" type="ORF">TNCV_1165931</name>
</gene>
<dbReference type="EMBL" id="BMAU01021358">
    <property type="protein sequence ID" value="GFY21445.1"/>
    <property type="molecule type" value="Genomic_DNA"/>
</dbReference>
<evidence type="ECO:0000256" key="1">
    <source>
        <dbReference type="PROSITE-ProRule" id="PRU00047"/>
    </source>
</evidence>
<protein>
    <recommendedName>
        <fullName evidence="3">CCHC-type domain-containing protein</fullName>
    </recommendedName>
</protein>
<comment type="caution">
    <text evidence="4">The sequence shown here is derived from an EMBL/GenBank/DDBJ whole genome shotgun (WGS) entry which is preliminary data.</text>
</comment>
<feature type="compositionally biased region" description="Acidic residues" evidence="2">
    <location>
        <begin position="372"/>
        <end position="386"/>
    </location>
</feature>
<dbReference type="Gene3D" id="4.10.60.10">
    <property type="entry name" value="Zinc finger, CCHC-type"/>
    <property type="match status" value="1"/>
</dbReference>
<dbReference type="InterPro" id="IPR042509">
    <property type="entry name" value="ZCCHC3"/>
</dbReference>
<feature type="domain" description="CCHC-type" evidence="3">
    <location>
        <begin position="194"/>
        <end position="209"/>
    </location>
</feature>
<organism evidence="4 5">
    <name type="scientific">Trichonephila clavipes</name>
    <name type="common">Golden silk orbweaver</name>
    <name type="synonym">Nephila clavipes</name>
    <dbReference type="NCBI Taxonomy" id="2585209"/>
    <lineage>
        <taxon>Eukaryota</taxon>
        <taxon>Metazoa</taxon>
        <taxon>Ecdysozoa</taxon>
        <taxon>Arthropoda</taxon>
        <taxon>Chelicerata</taxon>
        <taxon>Arachnida</taxon>
        <taxon>Araneae</taxon>
        <taxon>Araneomorphae</taxon>
        <taxon>Entelegynae</taxon>
        <taxon>Araneoidea</taxon>
        <taxon>Nephilidae</taxon>
        <taxon>Trichonephila</taxon>
    </lineage>
</organism>
<dbReference type="GO" id="GO:0002218">
    <property type="term" value="P:activation of innate immune response"/>
    <property type="evidence" value="ECO:0007669"/>
    <property type="project" value="InterPro"/>
</dbReference>
<dbReference type="GO" id="GO:0003690">
    <property type="term" value="F:double-stranded DNA binding"/>
    <property type="evidence" value="ECO:0007669"/>
    <property type="project" value="InterPro"/>
</dbReference>
<dbReference type="SUPFAM" id="SSF57756">
    <property type="entry name" value="Retrovirus zinc finger-like domains"/>
    <property type="match status" value="1"/>
</dbReference>
<keyword evidence="1" id="KW-0863">Zinc-finger</keyword>
<sequence>MEPSSNSPSVEHRNVEFSDSFRYFILKTPATFTNVSPFLIEKAITGSIGEVTPIRKMRSGDLFLEVSSSNQATALIKLQKLAHLDLTVSPHSTLNFSRGVISPADFLNVSTEEIKENMKAQNVCDVRRIAKRRDGQVLNTKHLNLTFSAPDLPQTVKMAYIRCPVRPYVPNPLRCFQCQRYGHSKNVCRGQPTCPRCGESGHDSVDCTKKERCLNCQGDHSAYSRSCPTWILEKEITAVKIKEKISYPEARRVVLSRTPVSGKSYASATRKSTSDKCIQCDSKTDNISSSSIPTKQVVIYQSKTNSPPRTKVIATPISKSPPPAKKKIIPRTESDSPRKPKSRRARQRDLKPHLTRIPKKLSRDFHRKIEEDTFTGDCSEEDEDLMDIQSGPSTSSSRGGASAAH</sequence>
<dbReference type="SMART" id="SM00343">
    <property type="entry name" value="ZnF_C2HC"/>
    <property type="match status" value="2"/>
</dbReference>
<dbReference type="InterPro" id="IPR036875">
    <property type="entry name" value="Znf_CCHC_sf"/>
</dbReference>
<reference evidence="4" key="1">
    <citation type="submission" date="2020-08" db="EMBL/GenBank/DDBJ databases">
        <title>Multicomponent nature underlies the extraordinary mechanical properties of spider dragline silk.</title>
        <authorList>
            <person name="Kono N."/>
            <person name="Nakamura H."/>
            <person name="Mori M."/>
            <person name="Yoshida Y."/>
            <person name="Ohtoshi R."/>
            <person name="Malay A.D."/>
            <person name="Moran D.A.P."/>
            <person name="Tomita M."/>
            <person name="Numata K."/>
            <person name="Arakawa K."/>
        </authorList>
    </citation>
    <scope>NUCLEOTIDE SEQUENCE</scope>
</reference>
<evidence type="ECO:0000313" key="4">
    <source>
        <dbReference type="EMBL" id="GFY21445.1"/>
    </source>
</evidence>
<name>A0A8X6T0L9_TRICX</name>
<dbReference type="AlphaFoldDB" id="A0A8X6T0L9"/>
<dbReference type="Proteomes" id="UP000887159">
    <property type="component" value="Unassembled WGS sequence"/>
</dbReference>
<keyword evidence="5" id="KW-1185">Reference proteome</keyword>
<dbReference type="InterPro" id="IPR001878">
    <property type="entry name" value="Znf_CCHC"/>
</dbReference>
<proteinExistence type="predicted"/>
<evidence type="ECO:0000256" key="2">
    <source>
        <dbReference type="SAM" id="MobiDB-lite"/>
    </source>
</evidence>
<accession>A0A8X6T0L9</accession>
<dbReference type="PANTHER" id="PTHR22639:SF3">
    <property type="entry name" value="ZINC FINGER CCHC DOMAIN-CONTAINING PROTEIN 3"/>
    <property type="match status" value="1"/>
</dbReference>
<keyword evidence="1" id="KW-0479">Metal-binding</keyword>
<dbReference type="GO" id="GO:0003723">
    <property type="term" value="F:RNA binding"/>
    <property type="evidence" value="ECO:0007669"/>
    <property type="project" value="InterPro"/>
</dbReference>
<dbReference type="PROSITE" id="PS50158">
    <property type="entry name" value="ZF_CCHC"/>
    <property type="match status" value="1"/>
</dbReference>
<keyword evidence="1" id="KW-0862">Zinc</keyword>
<feature type="compositionally biased region" description="Basic and acidic residues" evidence="2">
    <location>
        <begin position="361"/>
        <end position="371"/>
    </location>
</feature>